<proteinExistence type="predicted"/>
<accession>A0A8X6J673</accession>
<dbReference type="EMBL" id="BMAO01014189">
    <property type="protein sequence ID" value="GFQ93435.1"/>
    <property type="molecule type" value="Genomic_DNA"/>
</dbReference>
<dbReference type="Proteomes" id="UP000887116">
    <property type="component" value="Unassembled WGS sequence"/>
</dbReference>
<name>A0A8X6J673_TRICU</name>
<reference evidence="1" key="1">
    <citation type="submission" date="2020-07" db="EMBL/GenBank/DDBJ databases">
        <title>Multicomponent nature underlies the extraordinary mechanical properties of spider dragline silk.</title>
        <authorList>
            <person name="Kono N."/>
            <person name="Nakamura H."/>
            <person name="Mori M."/>
            <person name="Yoshida Y."/>
            <person name="Ohtoshi R."/>
            <person name="Malay A.D."/>
            <person name="Moran D.A.P."/>
            <person name="Tomita M."/>
            <person name="Numata K."/>
            <person name="Arakawa K."/>
        </authorList>
    </citation>
    <scope>NUCLEOTIDE SEQUENCE</scope>
</reference>
<sequence>MKAIQHYHHNTRHFDDQKNFVKASDTSSLVCRGTVMLESQRPDRRISSTKSGFSICNPYIPNFANSAAAVFRISSDA</sequence>
<dbReference type="AlphaFoldDB" id="A0A8X6J673"/>
<organism evidence="1 2">
    <name type="scientific">Trichonephila clavata</name>
    <name type="common">Joro spider</name>
    <name type="synonym">Nephila clavata</name>
    <dbReference type="NCBI Taxonomy" id="2740835"/>
    <lineage>
        <taxon>Eukaryota</taxon>
        <taxon>Metazoa</taxon>
        <taxon>Ecdysozoa</taxon>
        <taxon>Arthropoda</taxon>
        <taxon>Chelicerata</taxon>
        <taxon>Arachnida</taxon>
        <taxon>Araneae</taxon>
        <taxon>Araneomorphae</taxon>
        <taxon>Entelegynae</taxon>
        <taxon>Araneoidea</taxon>
        <taxon>Nephilidae</taxon>
        <taxon>Trichonephila</taxon>
    </lineage>
</organism>
<evidence type="ECO:0000313" key="2">
    <source>
        <dbReference type="Proteomes" id="UP000887116"/>
    </source>
</evidence>
<keyword evidence="2" id="KW-1185">Reference proteome</keyword>
<evidence type="ECO:0000313" key="1">
    <source>
        <dbReference type="EMBL" id="GFQ93435.1"/>
    </source>
</evidence>
<protein>
    <submittedName>
        <fullName evidence="1">Uncharacterized protein</fullName>
    </submittedName>
</protein>
<comment type="caution">
    <text evidence="1">The sequence shown here is derived from an EMBL/GenBank/DDBJ whole genome shotgun (WGS) entry which is preliminary data.</text>
</comment>
<gene>
    <name evidence="1" type="ORF">TNCT_407591</name>
</gene>